<evidence type="ECO:0000313" key="3">
    <source>
        <dbReference type="EMBL" id="CAE1253249.1"/>
    </source>
</evidence>
<keyword evidence="2" id="KW-0812">Transmembrane</keyword>
<protein>
    <submittedName>
        <fullName evidence="3">Uncharacterized protein</fullName>
    </submittedName>
</protein>
<evidence type="ECO:0000256" key="1">
    <source>
        <dbReference type="SAM" id="MobiDB-lite"/>
    </source>
</evidence>
<feature type="region of interest" description="Disordered" evidence="1">
    <location>
        <begin position="198"/>
        <end position="224"/>
    </location>
</feature>
<gene>
    <name evidence="3" type="ORF">SPHA_28345</name>
</gene>
<sequence>MCNIIYLCRSVLISLSLSIYLSIYVSQSVSIYLSIYVSQYVCMYVCMSVCMYLSQSVSIYLSIYLSICFSYARQRSIPTTKLPFSEHPFSSDQDTVLYRATLSTDQETPFPRTPVLKRTRYGPLQGNTLYRPRKSFSQNIRQRSLPTTKLPFSEHPFSSDQDTVLFTATLSTDHETPFLRTPGNALYRPGNSLSQNIRSQATKIRSSSGQRSLPTTNLPFSEHPIPAGALYEHISQRQLTHSPKPFDQVDSPKPFDQVDSPKPFDQVDSPKPFDQVDSPKPFDQVDSPKPFDQVDSPKPFDQVDSPKPFHQCVDFSYSYFFTVAVD</sequence>
<proteinExistence type="predicted"/>
<feature type="region of interest" description="Disordered" evidence="1">
    <location>
        <begin position="242"/>
        <end position="305"/>
    </location>
</feature>
<keyword evidence="2" id="KW-1133">Transmembrane helix</keyword>
<dbReference type="OrthoDB" id="15627at2759"/>
<feature type="transmembrane region" description="Helical" evidence="2">
    <location>
        <begin position="7"/>
        <end position="25"/>
    </location>
</feature>
<accession>A0A812C2T3</accession>
<dbReference type="Proteomes" id="UP000597762">
    <property type="component" value="Unassembled WGS sequence"/>
</dbReference>
<comment type="caution">
    <text evidence="3">The sequence shown here is derived from an EMBL/GenBank/DDBJ whole genome shotgun (WGS) entry which is preliminary data.</text>
</comment>
<organism evidence="3 4">
    <name type="scientific">Acanthosepion pharaonis</name>
    <name type="common">Pharaoh cuttlefish</name>
    <name type="synonym">Sepia pharaonis</name>
    <dbReference type="NCBI Taxonomy" id="158019"/>
    <lineage>
        <taxon>Eukaryota</taxon>
        <taxon>Metazoa</taxon>
        <taxon>Spiralia</taxon>
        <taxon>Lophotrochozoa</taxon>
        <taxon>Mollusca</taxon>
        <taxon>Cephalopoda</taxon>
        <taxon>Coleoidea</taxon>
        <taxon>Decapodiformes</taxon>
        <taxon>Sepiida</taxon>
        <taxon>Sepiina</taxon>
        <taxon>Sepiidae</taxon>
        <taxon>Acanthosepion</taxon>
    </lineage>
</organism>
<keyword evidence="2" id="KW-0472">Membrane</keyword>
<evidence type="ECO:0000256" key="2">
    <source>
        <dbReference type="SAM" id="Phobius"/>
    </source>
</evidence>
<name>A0A812C2T3_ACAPH</name>
<feature type="compositionally biased region" description="Polar residues" evidence="1">
    <location>
        <begin position="198"/>
        <end position="219"/>
    </location>
</feature>
<dbReference type="EMBL" id="CAHIKZ030001112">
    <property type="protein sequence ID" value="CAE1253249.1"/>
    <property type="molecule type" value="Genomic_DNA"/>
</dbReference>
<dbReference type="AlphaFoldDB" id="A0A812C2T3"/>
<reference evidence="3" key="1">
    <citation type="submission" date="2021-01" db="EMBL/GenBank/DDBJ databases">
        <authorList>
            <person name="Li R."/>
            <person name="Bekaert M."/>
        </authorList>
    </citation>
    <scope>NUCLEOTIDE SEQUENCE</scope>
    <source>
        <strain evidence="3">Farmed</strain>
    </source>
</reference>
<keyword evidence="4" id="KW-1185">Reference proteome</keyword>
<evidence type="ECO:0000313" key="4">
    <source>
        <dbReference type="Proteomes" id="UP000597762"/>
    </source>
</evidence>